<comment type="subcellular location">
    <subcellularLocation>
        <location evidence="1">Host nucleus</location>
    </subcellularLocation>
</comment>
<reference evidence="8" key="1">
    <citation type="submission" date="2017-05" db="EMBL/GenBank/DDBJ databases">
        <title>New viruses from a metagenomic survey of invertebrates and Fucus.</title>
        <authorList>
            <person name="Waldron F.M."/>
            <person name="Obbard D.J."/>
        </authorList>
    </citation>
    <scope>NUCLEOTIDE SEQUENCE</scope>
    <source>
        <strain evidence="8">F89</strain>
    </source>
</reference>
<sequence>MGNEVGTLDLNGFDLDLSKLGEKFTIRFGEIVVQVLVREDIPLCVPMLSGCPVKKFDRKKFHSIGKSHVIIERLLSDQGVNLMDFTRAVQNIFNKNIVKKNCLIIQGAPNSGKTLLVKSIVQATDSLAVINKSESAGFCWSPALDKRVILYEECLMNSVQVEEFKQIFAGTDCSINVKHQQPQVLKRTPVFMTVNGFPWCTITSEVDKQALRNRCFVYTNWKPQAWLKQYTKAIHPGAWIKYLNQLALIDMAQTNGNDVSTSIEEEPEEDSLASVSIESTGNDEYPVLTQSGLLNTSTPKRDNEDAGETPHPKKKRLSEMLRQIQGPEVIVLGSSLDEAAMNFCTPSVERLQDIMDEI</sequence>
<name>A0A221LFF0_9VIRU</name>
<evidence type="ECO:0000256" key="2">
    <source>
        <dbReference type="ARBA" id="ARBA00022562"/>
    </source>
</evidence>
<dbReference type="InterPro" id="IPR001257">
    <property type="entry name" value="Parvovirus_NS1_helicase"/>
</dbReference>
<organism evidence="8">
    <name type="scientific">Caledonia beadlet anemone parvo-like virus 1</name>
    <dbReference type="NCBI Taxonomy" id="2021897"/>
    <lineage>
        <taxon>Viruses</taxon>
        <taxon>Monodnaviria</taxon>
        <taxon>Shotokuvirae</taxon>
        <taxon>Cossaviricota</taxon>
        <taxon>Quintoviricetes</taxon>
        <taxon>Piccovirales</taxon>
        <taxon>Parvoviridae</taxon>
    </lineage>
</organism>
<keyword evidence="3" id="KW-0235">DNA replication</keyword>
<proteinExistence type="predicted"/>
<dbReference type="SUPFAM" id="SSF52540">
    <property type="entry name" value="P-loop containing nucleoside triphosphate hydrolases"/>
    <property type="match status" value="1"/>
</dbReference>
<dbReference type="EMBL" id="MF189990">
    <property type="protein sequence ID" value="ASM94011.1"/>
    <property type="molecule type" value="Genomic_DNA"/>
</dbReference>
<evidence type="ECO:0000259" key="7">
    <source>
        <dbReference type="PROSITE" id="PS51206"/>
    </source>
</evidence>
<accession>A0A221LFF0</accession>
<dbReference type="GO" id="GO:0019079">
    <property type="term" value="P:viral genome replication"/>
    <property type="evidence" value="ECO:0007669"/>
    <property type="project" value="InterPro"/>
</dbReference>
<evidence type="ECO:0000256" key="5">
    <source>
        <dbReference type="ARBA" id="ARBA00022840"/>
    </source>
</evidence>
<feature type="compositionally biased region" description="Polar residues" evidence="6">
    <location>
        <begin position="282"/>
        <end position="298"/>
    </location>
</feature>
<keyword evidence="4" id="KW-0547">Nucleotide-binding</keyword>
<feature type="compositionally biased region" description="Basic and acidic residues" evidence="6">
    <location>
        <begin position="299"/>
        <end position="311"/>
    </location>
</feature>
<dbReference type="Gene3D" id="3.40.50.300">
    <property type="entry name" value="P-loop containing nucleotide triphosphate hydrolases"/>
    <property type="match status" value="1"/>
</dbReference>
<feature type="domain" description="SF3 helicase" evidence="7">
    <location>
        <begin position="80"/>
        <end position="234"/>
    </location>
</feature>
<keyword evidence="5" id="KW-0067">ATP-binding</keyword>
<evidence type="ECO:0000256" key="1">
    <source>
        <dbReference type="ARBA" id="ARBA00004147"/>
    </source>
</evidence>
<feature type="region of interest" description="Disordered" evidence="6">
    <location>
        <begin position="282"/>
        <end position="317"/>
    </location>
</feature>
<evidence type="ECO:0000256" key="4">
    <source>
        <dbReference type="ARBA" id="ARBA00022741"/>
    </source>
</evidence>
<dbReference type="Pfam" id="PF01057">
    <property type="entry name" value="Parvo_NS1"/>
    <property type="match status" value="1"/>
</dbReference>
<evidence type="ECO:0000256" key="6">
    <source>
        <dbReference type="SAM" id="MobiDB-lite"/>
    </source>
</evidence>
<dbReference type="GO" id="GO:0006260">
    <property type="term" value="P:DNA replication"/>
    <property type="evidence" value="ECO:0007669"/>
    <property type="project" value="UniProtKB-KW"/>
</dbReference>
<dbReference type="InterPro" id="IPR014015">
    <property type="entry name" value="Helicase_SF3_DNA-vir"/>
</dbReference>
<dbReference type="GO" id="GO:0005524">
    <property type="term" value="F:ATP binding"/>
    <property type="evidence" value="ECO:0007669"/>
    <property type="project" value="UniProtKB-KW"/>
</dbReference>
<evidence type="ECO:0000313" key="8">
    <source>
        <dbReference type="EMBL" id="ASM94011.1"/>
    </source>
</evidence>
<dbReference type="PROSITE" id="PS51206">
    <property type="entry name" value="SF3_HELICASE_1"/>
    <property type="match status" value="1"/>
</dbReference>
<keyword evidence="2" id="KW-1048">Host nucleus</keyword>
<dbReference type="GO" id="GO:0042025">
    <property type="term" value="C:host cell nucleus"/>
    <property type="evidence" value="ECO:0007669"/>
    <property type="project" value="UniProtKB-SubCell"/>
</dbReference>
<protein>
    <submittedName>
        <fullName evidence="8">Putative non-structural NS1</fullName>
    </submittedName>
</protein>
<dbReference type="InterPro" id="IPR027417">
    <property type="entry name" value="P-loop_NTPase"/>
</dbReference>
<evidence type="ECO:0000256" key="3">
    <source>
        <dbReference type="ARBA" id="ARBA00022705"/>
    </source>
</evidence>